<evidence type="ECO:0000313" key="1">
    <source>
        <dbReference type="EMBL" id="SDC02680.1"/>
    </source>
</evidence>
<gene>
    <name evidence="1" type="ORF">SAMN05216323_10152</name>
</gene>
<dbReference type="RefSeq" id="WP_092436791.1">
    <property type="nucleotide sequence ID" value="NZ_FMYP01000015.1"/>
</dbReference>
<dbReference type="OrthoDB" id="981519at2"/>
<name>A0A1G6I8A0_9BACT</name>
<dbReference type="AlphaFoldDB" id="A0A1G6I8A0"/>
<reference evidence="1 2" key="1">
    <citation type="submission" date="2016-09" db="EMBL/GenBank/DDBJ databases">
        <authorList>
            <person name="Capua I."/>
            <person name="De Benedictis P."/>
            <person name="Joannis T."/>
            <person name="Lombin L.H."/>
            <person name="Cattoli G."/>
        </authorList>
    </citation>
    <scope>NUCLEOTIDE SEQUENCE [LARGE SCALE GENOMIC DNA]</scope>
    <source>
        <strain evidence="1 2">A7P-90m</strain>
    </source>
</reference>
<sequence>MNDNIDIENIIKLVKEQEPDRQDIVEALRSSKGGYWSSIGYYCFVASDIKPNKPGSNWQYDECMVIEQKEKGDIVIDLLKDGRIGGIEFIDLIDK</sequence>
<protein>
    <submittedName>
        <fullName evidence="1">Uncharacterized protein</fullName>
    </submittedName>
</protein>
<dbReference type="STRING" id="1640674.SAMN05216323_10152"/>
<evidence type="ECO:0000313" key="2">
    <source>
        <dbReference type="Proteomes" id="UP000199452"/>
    </source>
</evidence>
<proteinExistence type="predicted"/>
<dbReference type="EMBL" id="FMYP01000015">
    <property type="protein sequence ID" value="SDC02680.1"/>
    <property type="molecule type" value="Genomic_DNA"/>
</dbReference>
<accession>A0A1G6I8A0</accession>
<dbReference type="Proteomes" id="UP000199452">
    <property type="component" value="Unassembled WGS sequence"/>
</dbReference>
<keyword evidence="2" id="KW-1185">Reference proteome</keyword>
<organism evidence="1 2">
    <name type="scientific">Williamwhitmania taraxaci</name>
    <dbReference type="NCBI Taxonomy" id="1640674"/>
    <lineage>
        <taxon>Bacteria</taxon>
        <taxon>Pseudomonadati</taxon>
        <taxon>Bacteroidota</taxon>
        <taxon>Bacteroidia</taxon>
        <taxon>Bacteroidales</taxon>
        <taxon>Williamwhitmaniaceae</taxon>
        <taxon>Williamwhitmania</taxon>
    </lineage>
</organism>